<dbReference type="PANTHER" id="PTHR11101:SF67">
    <property type="entry name" value="PHOSPHATE TRANSPORTER"/>
    <property type="match status" value="1"/>
</dbReference>
<evidence type="ECO:0000256" key="1">
    <source>
        <dbReference type="ARBA" id="ARBA00004141"/>
    </source>
</evidence>
<dbReference type="Proteomes" id="UP000053660">
    <property type="component" value="Unassembled WGS sequence"/>
</dbReference>
<dbReference type="Pfam" id="PF01384">
    <property type="entry name" value="PHO4"/>
    <property type="match status" value="1"/>
</dbReference>
<name>A0A0B1SLA4_OESDE</name>
<reference evidence="9 10" key="1">
    <citation type="submission" date="2014-03" db="EMBL/GenBank/DDBJ databases">
        <title>Draft genome of the hookworm Oesophagostomum dentatum.</title>
        <authorList>
            <person name="Mitreva M."/>
        </authorList>
    </citation>
    <scope>NUCLEOTIDE SEQUENCE [LARGE SCALE GENOMIC DNA]</scope>
    <source>
        <strain evidence="9 10">OD-Hann</strain>
    </source>
</reference>
<evidence type="ECO:0000313" key="10">
    <source>
        <dbReference type="Proteomes" id="UP000053660"/>
    </source>
</evidence>
<keyword evidence="10" id="KW-1185">Reference proteome</keyword>
<dbReference type="EMBL" id="KN567435">
    <property type="protein sequence ID" value="KHJ84636.1"/>
    <property type="molecule type" value="Genomic_DNA"/>
</dbReference>
<comment type="similarity">
    <text evidence="2">Belongs to the inorganic phosphate transporter (PiT) (TC 2.A.20) family.</text>
</comment>
<evidence type="ECO:0000256" key="5">
    <source>
        <dbReference type="ARBA" id="ARBA00022692"/>
    </source>
</evidence>
<evidence type="ECO:0000256" key="7">
    <source>
        <dbReference type="ARBA" id="ARBA00023136"/>
    </source>
</evidence>
<accession>A0A0B1SLA4</accession>
<evidence type="ECO:0000313" key="9">
    <source>
        <dbReference type="EMBL" id="KHJ84636.1"/>
    </source>
</evidence>
<dbReference type="InterPro" id="IPR001204">
    <property type="entry name" value="Phos_transporter"/>
</dbReference>
<keyword evidence="7 8" id="KW-0472">Membrane</keyword>
<feature type="transmembrane region" description="Helical" evidence="8">
    <location>
        <begin position="114"/>
        <end position="136"/>
    </location>
</feature>
<dbReference type="AlphaFoldDB" id="A0A0B1SLA4"/>
<dbReference type="OrthoDB" id="260807at2759"/>
<evidence type="ECO:0008006" key="11">
    <source>
        <dbReference type="Google" id="ProtNLM"/>
    </source>
</evidence>
<dbReference type="PANTHER" id="PTHR11101">
    <property type="entry name" value="PHOSPHATE TRANSPORTER"/>
    <property type="match status" value="1"/>
</dbReference>
<comment type="subcellular location">
    <subcellularLocation>
        <location evidence="1">Membrane</location>
        <topology evidence="1">Multi-pass membrane protein</topology>
    </subcellularLocation>
</comment>
<dbReference type="GO" id="GO:0016020">
    <property type="term" value="C:membrane"/>
    <property type="evidence" value="ECO:0007669"/>
    <property type="project" value="UniProtKB-SubCell"/>
</dbReference>
<evidence type="ECO:0000256" key="2">
    <source>
        <dbReference type="ARBA" id="ARBA00009916"/>
    </source>
</evidence>
<dbReference type="GO" id="GO:0035435">
    <property type="term" value="P:phosphate ion transmembrane transport"/>
    <property type="evidence" value="ECO:0007669"/>
    <property type="project" value="TreeGrafter"/>
</dbReference>
<evidence type="ECO:0000256" key="8">
    <source>
        <dbReference type="SAM" id="Phobius"/>
    </source>
</evidence>
<keyword evidence="6 8" id="KW-1133">Transmembrane helix</keyword>
<evidence type="ECO:0000256" key="3">
    <source>
        <dbReference type="ARBA" id="ARBA00022448"/>
    </source>
</evidence>
<sequence length="150" mass="16220">MATLDGSKPATAEEIEAARMSCKSSQEKSKMYECAESDGVIEKVRHFVKWFLPDKDRVDDEKTIQLFSTIQVFTACFAGFAIGANDVGNAIAPVASLVSIYKDGSALQTADTPIYVLLYGVFAICIGMYTLGYRIISTVGSRVSNINPAS</sequence>
<evidence type="ECO:0000256" key="6">
    <source>
        <dbReference type="ARBA" id="ARBA00022989"/>
    </source>
</evidence>
<keyword evidence="3" id="KW-0813">Transport</keyword>
<proteinExistence type="inferred from homology"/>
<evidence type="ECO:0000256" key="4">
    <source>
        <dbReference type="ARBA" id="ARBA00022592"/>
    </source>
</evidence>
<keyword evidence="5 8" id="KW-0812">Transmembrane</keyword>
<organism evidence="9 10">
    <name type="scientific">Oesophagostomum dentatum</name>
    <name type="common">Nodular worm</name>
    <dbReference type="NCBI Taxonomy" id="61180"/>
    <lineage>
        <taxon>Eukaryota</taxon>
        <taxon>Metazoa</taxon>
        <taxon>Ecdysozoa</taxon>
        <taxon>Nematoda</taxon>
        <taxon>Chromadorea</taxon>
        <taxon>Rhabditida</taxon>
        <taxon>Rhabditina</taxon>
        <taxon>Rhabditomorpha</taxon>
        <taxon>Strongyloidea</taxon>
        <taxon>Strongylidae</taxon>
        <taxon>Oesophagostomum</taxon>
    </lineage>
</organism>
<protein>
    <recommendedName>
        <fullName evidence="11">Phosphate transporter family protein</fullName>
    </recommendedName>
</protein>
<keyword evidence="4" id="KW-0592">Phosphate transport</keyword>
<dbReference type="GO" id="GO:0005315">
    <property type="term" value="F:phosphate transmembrane transporter activity"/>
    <property type="evidence" value="ECO:0007669"/>
    <property type="project" value="InterPro"/>
</dbReference>
<gene>
    <name evidence="9" type="ORF">OESDEN_15648</name>
</gene>